<comment type="caution">
    <text evidence="2">The sequence shown here is derived from an EMBL/GenBank/DDBJ whole genome shotgun (WGS) entry which is preliminary data.</text>
</comment>
<keyword evidence="1" id="KW-0812">Transmembrane</keyword>
<dbReference type="EMBL" id="JAULSN010000001">
    <property type="protein sequence ID" value="KAK3384563.1"/>
    <property type="molecule type" value="Genomic_DNA"/>
</dbReference>
<keyword evidence="1" id="KW-1133">Transmembrane helix</keyword>
<proteinExistence type="predicted"/>
<sequence length="181" mass="21118">MKLDGIMMFRIDDLALRGRYFFSLYIFLFLLHSHVAGGLWYQKSEKKVWWCFVLRFTFRQIKSLHVLRKKHLLMQTCPVHNFQLTRPLLRIYGRGRSDFFFFLFLGKSSHARKLEEYGNWQDCIGFGGGGGREGALSDGKFEREHLNRTYEKLNALTGKANVSLCHLDTAVAMYSCPTMCV</sequence>
<name>A0AAE0TYR7_9PEZI</name>
<protein>
    <submittedName>
        <fullName evidence="2">Uncharacterized protein</fullName>
    </submittedName>
</protein>
<reference evidence="2" key="2">
    <citation type="submission" date="2023-06" db="EMBL/GenBank/DDBJ databases">
        <authorList>
            <consortium name="Lawrence Berkeley National Laboratory"/>
            <person name="Haridas S."/>
            <person name="Hensen N."/>
            <person name="Bonometti L."/>
            <person name="Westerberg I."/>
            <person name="Brannstrom I.O."/>
            <person name="Guillou S."/>
            <person name="Cros-Aarteil S."/>
            <person name="Calhoun S."/>
            <person name="Kuo A."/>
            <person name="Mondo S."/>
            <person name="Pangilinan J."/>
            <person name="Riley R."/>
            <person name="Labutti K."/>
            <person name="Andreopoulos B."/>
            <person name="Lipzen A."/>
            <person name="Chen C."/>
            <person name="Yanf M."/>
            <person name="Daum C."/>
            <person name="Ng V."/>
            <person name="Clum A."/>
            <person name="Steindorff A."/>
            <person name="Ohm R."/>
            <person name="Martin F."/>
            <person name="Silar P."/>
            <person name="Natvig D."/>
            <person name="Lalanne C."/>
            <person name="Gautier V."/>
            <person name="Ament-Velasquez S.L."/>
            <person name="Kruys A."/>
            <person name="Hutchinson M.I."/>
            <person name="Powell A.J."/>
            <person name="Barry K."/>
            <person name="Miller A.N."/>
            <person name="Grigoriev I.V."/>
            <person name="Debuchy R."/>
            <person name="Gladieux P."/>
            <person name="Thoren M.H."/>
            <person name="Johannesson H."/>
        </authorList>
    </citation>
    <scope>NUCLEOTIDE SEQUENCE</scope>
    <source>
        <strain evidence="2">CBS 958.72</strain>
    </source>
</reference>
<keyword evidence="1" id="KW-0472">Membrane</keyword>
<evidence type="ECO:0000256" key="1">
    <source>
        <dbReference type="SAM" id="Phobius"/>
    </source>
</evidence>
<organism evidence="2 3">
    <name type="scientific">Lasiosphaeria ovina</name>
    <dbReference type="NCBI Taxonomy" id="92902"/>
    <lineage>
        <taxon>Eukaryota</taxon>
        <taxon>Fungi</taxon>
        <taxon>Dikarya</taxon>
        <taxon>Ascomycota</taxon>
        <taxon>Pezizomycotina</taxon>
        <taxon>Sordariomycetes</taxon>
        <taxon>Sordariomycetidae</taxon>
        <taxon>Sordariales</taxon>
        <taxon>Lasiosphaeriaceae</taxon>
        <taxon>Lasiosphaeria</taxon>
    </lineage>
</organism>
<feature type="transmembrane region" description="Helical" evidence="1">
    <location>
        <begin position="20"/>
        <end position="41"/>
    </location>
</feature>
<reference evidence="2" key="1">
    <citation type="journal article" date="2023" name="Mol. Phylogenet. Evol.">
        <title>Genome-scale phylogeny and comparative genomics of the fungal order Sordariales.</title>
        <authorList>
            <person name="Hensen N."/>
            <person name="Bonometti L."/>
            <person name="Westerberg I."/>
            <person name="Brannstrom I.O."/>
            <person name="Guillou S."/>
            <person name="Cros-Aarteil S."/>
            <person name="Calhoun S."/>
            <person name="Haridas S."/>
            <person name="Kuo A."/>
            <person name="Mondo S."/>
            <person name="Pangilinan J."/>
            <person name="Riley R."/>
            <person name="LaButti K."/>
            <person name="Andreopoulos B."/>
            <person name="Lipzen A."/>
            <person name="Chen C."/>
            <person name="Yan M."/>
            <person name="Daum C."/>
            <person name="Ng V."/>
            <person name="Clum A."/>
            <person name="Steindorff A."/>
            <person name="Ohm R.A."/>
            <person name="Martin F."/>
            <person name="Silar P."/>
            <person name="Natvig D.O."/>
            <person name="Lalanne C."/>
            <person name="Gautier V."/>
            <person name="Ament-Velasquez S.L."/>
            <person name="Kruys A."/>
            <person name="Hutchinson M.I."/>
            <person name="Powell A.J."/>
            <person name="Barry K."/>
            <person name="Miller A.N."/>
            <person name="Grigoriev I.V."/>
            <person name="Debuchy R."/>
            <person name="Gladieux P."/>
            <person name="Hiltunen Thoren M."/>
            <person name="Johannesson H."/>
        </authorList>
    </citation>
    <scope>NUCLEOTIDE SEQUENCE</scope>
    <source>
        <strain evidence="2">CBS 958.72</strain>
    </source>
</reference>
<dbReference type="AlphaFoldDB" id="A0AAE0TYR7"/>
<accession>A0AAE0TYR7</accession>
<evidence type="ECO:0000313" key="3">
    <source>
        <dbReference type="Proteomes" id="UP001287356"/>
    </source>
</evidence>
<dbReference type="Proteomes" id="UP001287356">
    <property type="component" value="Unassembled WGS sequence"/>
</dbReference>
<evidence type="ECO:0000313" key="2">
    <source>
        <dbReference type="EMBL" id="KAK3384563.1"/>
    </source>
</evidence>
<keyword evidence="3" id="KW-1185">Reference proteome</keyword>
<gene>
    <name evidence="2" type="ORF">B0T24DRAFT_91527</name>
</gene>